<dbReference type="Gene3D" id="3.40.50.12780">
    <property type="entry name" value="N-terminal domain of ligase-like"/>
    <property type="match status" value="1"/>
</dbReference>
<dbReference type="InterPro" id="IPR000873">
    <property type="entry name" value="AMP-dep_synth/lig_dom"/>
</dbReference>
<evidence type="ECO:0000259" key="2">
    <source>
        <dbReference type="Pfam" id="PF00501"/>
    </source>
</evidence>
<name>A0ABQ5PA15_9ACTN</name>
<evidence type="ECO:0000256" key="1">
    <source>
        <dbReference type="SAM" id="MobiDB-lite"/>
    </source>
</evidence>
<gene>
    <name evidence="3" type="ORF">SYYSPA8_34055</name>
</gene>
<dbReference type="InterPro" id="IPR020845">
    <property type="entry name" value="AMP-binding_CS"/>
</dbReference>
<evidence type="ECO:0000313" key="4">
    <source>
        <dbReference type="Proteomes" id="UP001291653"/>
    </source>
</evidence>
<dbReference type="RefSeq" id="WP_323451369.1">
    <property type="nucleotide sequence ID" value="NZ_BSBI01000020.1"/>
</dbReference>
<comment type="caution">
    <text evidence="3">The sequence shown here is derived from an EMBL/GenBank/DDBJ whole genome shotgun (WGS) entry which is preliminary data.</text>
</comment>
<dbReference type="PROSITE" id="PS00455">
    <property type="entry name" value="AMP_BINDING"/>
    <property type="match status" value="1"/>
</dbReference>
<accession>A0ABQ5PA15</accession>
<dbReference type="InterPro" id="IPR050237">
    <property type="entry name" value="ATP-dep_AMP-bd_enzyme"/>
</dbReference>
<dbReference type="InterPro" id="IPR042099">
    <property type="entry name" value="ANL_N_sf"/>
</dbReference>
<proteinExistence type="predicted"/>
<evidence type="ECO:0000313" key="3">
    <source>
        <dbReference type="EMBL" id="GLF99430.1"/>
    </source>
</evidence>
<feature type="domain" description="AMP-dependent synthetase/ligase" evidence="2">
    <location>
        <begin position="17"/>
        <end position="383"/>
    </location>
</feature>
<feature type="region of interest" description="Disordered" evidence="1">
    <location>
        <begin position="519"/>
        <end position="549"/>
    </location>
</feature>
<dbReference type="GO" id="GO:0016874">
    <property type="term" value="F:ligase activity"/>
    <property type="evidence" value="ECO:0007669"/>
    <property type="project" value="UniProtKB-KW"/>
</dbReference>
<dbReference type="PANTHER" id="PTHR43767">
    <property type="entry name" value="LONG-CHAIN-FATTY-ACID--COA LIGASE"/>
    <property type="match status" value="1"/>
</dbReference>
<dbReference type="PANTHER" id="PTHR43767:SF1">
    <property type="entry name" value="NONRIBOSOMAL PEPTIDE SYNTHASE PES1 (EUROFUNG)-RELATED"/>
    <property type="match status" value="1"/>
</dbReference>
<keyword evidence="3" id="KW-0436">Ligase</keyword>
<dbReference type="Proteomes" id="UP001291653">
    <property type="component" value="Unassembled WGS sequence"/>
</dbReference>
<dbReference type="EMBL" id="BSBI01000020">
    <property type="protein sequence ID" value="GLF99430.1"/>
    <property type="molecule type" value="Genomic_DNA"/>
</dbReference>
<protein>
    <submittedName>
        <fullName evidence="3">Acyl--CoA ligase</fullName>
    </submittedName>
</protein>
<reference evidence="3 4" key="1">
    <citation type="submission" date="2022-10" db="EMBL/GenBank/DDBJ databases">
        <title>Draft genome sequence of Streptomyces sp. YSPA8.</title>
        <authorList>
            <person name="Moriuchi R."/>
            <person name="Dohra H."/>
            <person name="Yamamura H."/>
            <person name="Kodani S."/>
        </authorList>
    </citation>
    <scope>NUCLEOTIDE SEQUENCE [LARGE SCALE GENOMIC DNA]</scope>
    <source>
        <strain evidence="3 4">YSPA8</strain>
    </source>
</reference>
<dbReference type="SUPFAM" id="SSF56801">
    <property type="entry name" value="Acetyl-CoA synthetase-like"/>
    <property type="match status" value="1"/>
</dbReference>
<organism evidence="3 4">
    <name type="scientific">Streptomyces yaizuensis</name>
    <dbReference type="NCBI Taxonomy" id="2989713"/>
    <lineage>
        <taxon>Bacteria</taxon>
        <taxon>Bacillati</taxon>
        <taxon>Actinomycetota</taxon>
        <taxon>Actinomycetes</taxon>
        <taxon>Kitasatosporales</taxon>
        <taxon>Streptomycetaceae</taxon>
        <taxon>Streptomyces</taxon>
    </lineage>
</organism>
<dbReference type="Pfam" id="PF00501">
    <property type="entry name" value="AMP-binding"/>
    <property type="match status" value="1"/>
</dbReference>
<keyword evidence="4" id="KW-1185">Reference proteome</keyword>
<sequence>MLLQRIGNKGIRLGTLFDRAAEKHPAGPLILDHDLDIAPELGRRLTLTEVAELVADFADRLWAAGVRAGERVVVHKTNCFDITLLACSVARLGAIPVLLSPKLDGETVAELLRRVDMPFLVTDQAKLDHDLPEEVAKLTRKLLLTTGTHRDGIELAAFKGSPRVAPAVVSPDHPTLITHTSGTTGIPKLAVHTGRTFQARYRPQGTVAKLVQPGEPVAIHVSFVHSRIFTALPISILQGHPVILLKEDDPEVVGELFTQVPPGLIEAHPNTFMRWEELVDDPRGPLAKVKYFSSTFDAIHPRTVHRLLGASHRKGKVFIQMYGQSEVGPIAGRTYTHKRGADAEGRCVGRPFPGMTGVRVVSRDGNTPTKATPGFIEVRSDGRIVTYLGEHPRWEKQVNDGWWRMGDVGYRTKWGCLHLLDREVDEIPGIDSTLEIEDKLFGRLPELTEAIIVPGPDGRAVPVISTKDDLPVDPIAWRTAVADLPKLAEPVLYRIADLPQTATTKIKRLELIRQLEQRAAGTGAGTADTPSEAASEATPAPASEAVEQG</sequence>